<comment type="caution">
    <text evidence="2">The sequence shown here is derived from an EMBL/GenBank/DDBJ whole genome shotgun (WGS) entry which is preliminary data.</text>
</comment>
<keyword evidence="1" id="KW-1133">Transmembrane helix</keyword>
<name>A0A086A2X3_9FLAO</name>
<evidence type="ECO:0000313" key="2">
    <source>
        <dbReference type="EMBL" id="KFF11037.1"/>
    </source>
</evidence>
<dbReference type="STRING" id="445961.IW15_17905"/>
<dbReference type="Proteomes" id="UP000028705">
    <property type="component" value="Unassembled WGS sequence"/>
</dbReference>
<evidence type="ECO:0000256" key="1">
    <source>
        <dbReference type="SAM" id="Phobius"/>
    </source>
</evidence>
<proteinExistence type="predicted"/>
<organism evidence="2 3">
    <name type="scientific">Chryseobacterium soli</name>
    <dbReference type="NCBI Taxonomy" id="445961"/>
    <lineage>
        <taxon>Bacteria</taxon>
        <taxon>Pseudomonadati</taxon>
        <taxon>Bacteroidota</taxon>
        <taxon>Flavobacteriia</taxon>
        <taxon>Flavobacteriales</taxon>
        <taxon>Weeksellaceae</taxon>
        <taxon>Chryseobacterium group</taxon>
        <taxon>Chryseobacterium</taxon>
    </lineage>
</organism>
<feature type="transmembrane region" description="Helical" evidence="1">
    <location>
        <begin position="95"/>
        <end position="113"/>
    </location>
</feature>
<evidence type="ECO:0000313" key="3">
    <source>
        <dbReference type="Proteomes" id="UP000028705"/>
    </source>
</evidence>
<dbReference type="AlphaFoldDB" id="A0A086A2X3"/>
<gene>
    <name evidence="2" type="ORF">IW15_17905</name>
</gene>
<keyword evidence="1" id="KW-0472">Membrane</keyword>
<reference evidence="2 3" key="1">
    <citation type="submission" date="2014-07" db="EMBL/GenBank/DDBJ databases">
        <title>Genome of Chryseobacterium soli DSM 19298.</title>
        <authorList>
            <person name="Stropko S.J."/>
            <person name="Pipes S.E."/>
            <person name="Newman J."/>
        </authorList>
    </citation>
    <scope>NUCLEOTIDE SEQUENCE [LARGE SCALE GENOMIC DNA]</scope>
    <source>
        <strain evidence="2 3">DSM 19298</strain>
    </source>
</reference>
<dbReference type="EMBL" id="JPRH01000008">
    <property type="protein sequence ID" value="KFF11037.1"/>
    <property type="molecule type" value="Genomic_DNA"/>
</dbReference>
<sequence length="122" mass="14023">MECGTGRIMQQLDKDRQKIIEDFISASEKSMTFGNGIWVAIGKQNTDEEILIAGVKGCYDWKNDHVNVLKSLDHGSYHYILFSRQKEGQKYYESIAMYSKAGFLCFVLMMLLLTKITNIQKL</sequence>
<keyword evidence="1" id="KW-0812">Transmembrane</keyword>
<protein>
    <submittedName>
        <fullName evidence="2">Uncharacterized protein</fullName>
    </submittedName>
</protein>
<accession>A0A086A2X3</accession>
<dbReference type="RefSeq" id="WP_034713877.1">
    <property type="nucleotide sequence ID" value="NZ_JPRH01000008.1"/>
</dbReference>
<keyword evidence="3" id="KW-1185">Reference proteome</keyword>